<organism evidence="2 3">
    <name type="scientific">Aspergillus sclerotiicarbonarius (strain CBS 121057 / IBT 28362)</name>
    <dbReference type="NCBI Taxonomy" id="1448318"/>
    <lineage>
        <taxon>Eukaryota</taxon>
        <taxon>Fungi</taxon>
        <taxon>Dikarya</taxon>
        <taxon>Ascomycota</taxon>
        <taxon>Pezizomycotina</taxon>
        <taxon>Eurotiomycetes</taxon>
        <taxon>Eurotiomycetidae</taxon>
        <taxon>Eurotiales</taxon>
        <taxon>Aspergillaceae</taxon>
        <taxon>Aspergillus</taxon>
        <taxon>Aspergillus subgen. Circumdati</taxon>
    </lineage>
</organism>
<gene>
    <name evidence="2" type="ORF">BO78DRAFT_394756</name>
</gene>
<feature type="domain" description="Heterokaryon incompatibility" evidence="1">
    <location>
        <begin position="46"/>
        <end position="201"/>
    </location>
</feature>
<dbReference type="PANTHER" id="PTHR24148:SF64">
    <property type="entry name" value="HETEROKARYON INCOMPATIBILITY DOMAIN-CONTAINING PROTEIN"/>
    <property type="match status" value="1"/>
</dbReference>
<dbReference type="AlphaFoldDB" id="A0A319EPK6"/>
<dbReference type="EMBL" id="KZ826326">
    <property type="protein sequence ID" value="PYI09535.1"/>
    <property type="molecule type" value="Genomic_DNA"/>
</dbReference>
<reference evidence="2 3" key="1">
    <citation type="submission" date="2018-02" db="EMBL/GenBank/DDBJ databases">
        <title>The genomes of Aspergillus section Nigri reveals drivers in fungal speciation.</title>
        <authorList>
            <consortium name="DOE Joint Genome Institute"/>
            <person name="Vesth T.C."/>
            <person name="Nybo J."/>
            <person name="Theobald S."/>
            <person name="Brandl J."/>
            <person name="Frisvad J.C."/>
            <person name="Nielsen K.F."/>
            <person name="Lyhne E.K."/>
            <person name="Kogle M.E."/>
            <person name="Kuo A."/>
            <person name="Riley R."/>
            <person name="Clum A."/>
            <person name="Nolan M."/>
            <person name="Lipzen A."/>
            <person name="Salamov A."/>
            <person name="Henrissat B."/>
            <person name="Wiebenga A."/>
            <person name="De vries R.P."/>
            <person name="Grigoriev I.V."/>
            <person name="Mortensen U.H."/>
            <person name="Andersen M.R."/>
            <person name="Baker S.E."/>
        </authorList>
    </citation>
    <scope>NUCLEOTIDE SEQUENCE [LARGE SCALE GENOMIC DNA]</scope>
    <source>
        <strain evidence="2 3">CBS 121057</strain>
    </source>
</reference>
<accession>A0A319EPK6</accession>
<dbReference type="VEuPathDB" id="FungiDB:BO78DRAFT_394756"/>
<evidence type="ECO:0000259" key="1">
    <source>
        <dbReference type="Pfam" id="PF06985"/>
    </source>
</evidence>
<dbReference type="PANTHER" id="PTHR24148">
    <property type="entry name" value="ANKYRIN REPEAT DOMAIN-CONTAINING PROTEIN 39 HOMOLOG-RELATED"/>
    <property type="match status" value="1"/>
</dbReference>
<dbReference type="STRING" id="1448318.A0A319EPK6"/>
<dbReference type="InterPro" id="IPR010730">
    <property type="entry name" value="HET"/>
</dbReference>
<dbReference type="OrthoDB" id="4850726at2759"/>
<proteinExistence type="predicted"/>
<keyword evidence="3" id="KW-1185">Reference proteome</keyword>
<protein>
    <submittedName>
        <fullName evidence="2">HET-domain-containing protein</fullName>
    </submittedName>
</protein>
<evidence type="ECO:0000313" key="3">
    <source>
        <dbReference type="Proteomes" id="UP000248423"/>
    </source>
</evidence>
<dbReference type="Pfam" id="PF06985">
    <property type="entry name" value="HET"/>
    <property type="match status" value="1"/>
</dbReference>
<name>A0A319EPK6_ASPSB</name>
<dbReference type="InterPro" id="IPR052895">
    <property type="entry name" value="HetReg/Transcr_Mod"/>
</dbReference>
<dbReference type="Proteomes" id="UP000248423">
    <property type="component" value="Unassembled WGS sequence"/>
</dbReference>
<evidence type="ECO:0000313" key="2">
    <source>
        <dbReference type="EMBL" id="PYI09535.1"/>
    </source>
</evidence>
<sequence length="620" mass="70370">MMCSLYTPLDPEKREIRVLEICPDAAEDRPVKGFLRVVSLDDSPNFEALSYVWGDITELTNVTIDECTFGVSKNLADFLLRLRHPSQARVVWVDYVCINQLDTSEKNTQVPLMSDIYRCAASVVARLGERLNPYIEEAVAYNDATEGRHTLRSKYWLDLGHPSTLTKQESQAREYALVRVLEGSLELMEMSYWKRLWTFQEWHLPTNEPLCMCGKLSFQLGNLILNIESLELLSDSLESDFEDMLDKMVDVADMSERAEDTPMIFPPLLLKWHNLPPGKLGEASANLPLDVLRRGTFRGDNNDSRTLTTLLCLTSVRQCSHPLDRVYALYGMVPQAQQIFPPDYRKSVDQVLVETTAYMINWESPDTAFQAFDLCDTKSLPSWVLNFHITDSERSLYLEENRCVNSMPRETLFSGSSSYAPRISNDLSTLHLRGRPVGRAFNIHQLPSEPVDIVCGMQVLGSDSAYGEGVSGHPLLNAVYNCVKGDTPSTMRNFIELIESSRTKSRDELIAEVQKTDEDDSFCFSRMVGTWAFEIDSSVALHTVGITECDVQDGDHLIIPCGVRQVFIIRECPDTHEDGVMYHKIVGRAYVEGIGEDPEFQMTSLLEELEKRPFHEFFIC</sequence>